<feature type="chain" id="PRO_5045578677" description="Outer membrane protein beta-barrel domain-containing protein" evidence="1">
    <location>
        <begin position="24"/>
        <end position="263"/>
    </location>
</feature>
<proteinExistence type="predicted"/>
<protein>
    <recommendedName>
        <fullName evidence="4">Outer membrane protein beta-barrel domain-containing protein</fullName>
    </recommendedName>
</protein>
<evidence type="ECO:0000256" key="1">
    <source>
        <dbReference type="SAM" id="SignalP"/>
    </source>
</evidence>
<keyword evidence="3" id="KW-1185">Reference proteome</keyword>
<gene>
    <name evidence="2" type="ORF">GGR27_002775</name>
</gene>
<organism evidence="2 3">
    <name type="scientific">Neolewinella antarctica</name>
    <dbReference type="NCBI Taxonomy" id="442734"/>
    <lineage>
        <taxon>Bacteria</taxon>
        <taxon>Pseudomonadati</taxon>
        <taxon>Bacteroidota</taxon>
        <taxon>Saprospiria</taxon>
        <taxon>Saprospirales</taxon>
        <taxon>Lewinellaceae</taxon>
        <taxon>Neolewinella</taxon>
    </lineage>
</organism>
<dbReference type="RefSeq" id="WP_168038183.1">
    <property type="nucleotide sequence ID" value="NZ_JAATJH010000004.1"/>
</dbReference>
<dbReference type="Proteomes" id="UP000770785">
    <property type="component" value="Unassembled WGS sequence"/>
</dbReference>
<accession>A0ABX0XDH3</accession>
<comment type="caution">
    <text evidence="2">The sequence shown here is derived from an EMBL/GenBank/DDBJ whole genome shotgun (WGS) entry which is preliminary data.</text>
</comment>
<evidence type="ECO:0000313" key="2">
    <source>
        <dbReference type="EMBL" id="NJC27262.1"/>
    </source>
</evidence>
<keyword evidence="1" id="KW-0732">Signal</keyword>
<evidence type="ECO:0000313" key="3">
    <source>
        <dbReference type="Proteomes" id="UP000770785"/>
    </source>
</evidence>
<evidence type="ECO:0008006" key="4">
    <source>
        <dbReference type="Google" id="ProtNLM"/>
    </source>
</evidence>
<name>A0ABX0XDH3_9BACT</name>
<feature type="signal peptide" evidence="1">
    <location>
        <begin position="1"/>
        <end position="23"/>
    </location>
</feature>
<reference evidence="2 3" key="1">
    <citation type="submission" date="2020-03" db="EMBL/GenBank/DDBJ databases">
        <title>Genomic Encyclopedia of Type Strains, Phase IV (KMG-IV): sequencing the most valuable type-strain genomes for metagenomic binning, comparative biology and taxonomic classification.</title>
        <authorList>
            <person name="Goeker M."/>
        </authorList>
    </citation>
    <scope>NUCLEOTIDE SEQUENCE [LARGE SCALE GENOMIC DNA]</scope>
    <source>
        <strain evidence="2 3">DSM 105096</strain>
    </source>
</reference>
<sequence>MLRTLPLLFVVFCLSMVYGSPLAAQDYGEYGEYKVDWGGYLFGVKGGPGLGNQDWTGIETEFVTGFHGALFLESIPTGGRFSFYGQLGYHTRGSKISRQRAFTFSGNRVTLPADDFRFQNISLGVGAKSVVARTGFTDLYYLLGVRVEYSVSNNLGEYDQLANTFGNSFRSNYPFDSPNFINEITYGATFGGGALFPVSDKVAGFIELTAHPDLNFQYNQAPIDNVIDPFGGGTRTIGERMIRNFTIELSVGIRFLRKWDYLD</sequence>
<dbReference type="EMBL" id="JAATJH010000004">
    <property type="protein sequence ID" value="NJC27262.1"/>
    <property type="molecule type" value="Genomic_DNA"/>
</dbReference>